<dbReference type="AlphaFoldDB" id="A0A0R2B8P3"/>
<proteinExistence type="predicted"/>
<dbReference type="Gene3D" id="2.30.110.10">
    <property type="entry name" value="Electron Transport, Fmn-binding Protein, Chain A"/>
    <property type="match status" value="1"/>
</dbReference>
<keyword evidence="3" id="KW-1185">Reference proteome</keyword>
<sequence>MALLKIYKEADDFMVALTQAMKDMIGAQLNFLSTADEDGNPQVGPKGTMRVFDDTHLIYNEQTGKQAWHNLHVNGKAAVATVDHAALKGFRFEGHVEGFHDDDQIYQDSVKFAEERHLPAVIAAVVIAIDRVYLLDAGPHAGDLDEGVAKPTDHFTH</sequence>
<feature type="domain" description="Pyridoxamine 5'-phosphate oxidase N-terminal" evidence="1">
    <location>
        <begin position="18"/>
        <end position="112"/>
    </location>
</feature>
<evidence type="ECO:0000313" key="3">
    <source>
        <dbReference type="Proteomes" id="UP000051672"/>
    </source>
</evidence>
<protein>
    <submittedName>
        <fullName evidence="2">Pyridoxine 5-phosphate oxidase V related favin-nucleotide-binding protein</fullName>
    </submittedName>
</protein>
<accession>A0A0R2B8P3</accession>
<organism evidence="2 3">
    <name type="scientific">Lacticaseibacillus brantae DSM 23927</name>
    <dbReference type="NCBI Taxonomy" id="1423727"/>
    <lineage>
        <taxon>Bacteria</taxon>
        <taxon>Bacillati</taxon>
        <taxon>Bacillota</taxon>
        <taxon>Bacilli</taxon>
        <taxon>Lactobacillales</taxon>
        <taxon>Lactobacillaceae</taxon>
        <taxon>Lacticaseibacillus</taxon>
    </lineage>
</organism>
<dbReference type="PATRIC" id="fig|1423727.3.peg.934"/>
<dbReference type="STRING" id="1423727.FC34_GL000928"/>
<evidence type="ECO:0000259" key="1">
    <source>
        <dbReference type="Pfam" id="PF01243"/>
    </source>
</evidence>
<dbReference type="SUPFAM" id="SSF50475">
    <property type="entry name" value="FMN-binding split barrel"/>
    <property type="match status" value="1"/>
</dbReference>
<gene>
    <name evidence="2" type="ORF">FC34_GL000928</name>
</gene>
<comment type="caution">
    <text evidence="2">The sequence shown here is derived from an EMBL/GenBank/DDBJ whole genome shotgun (WGS) entry which is preliminary data.</text>
</comment>
<dbReference type="InterPro" id="IPR011576">
    <property type="entry name" value="Pyridox_Oxase_N"/>
</dbReference>
<dbReference type="EMBL" id="AYZQ01000002">
    <property type="protein sequence ID" value="KRM71948.1"/>
    <property type="molecule type" value="Genomic_DNA"/>
</dbReference>
<name>A0A0R2B8P3_9LACO</name>
<dbReference type="InterPro" id="IPR012349">
    <property type="entry name" value="Split_barrel_FMN-bd"/>
</dbReference>
<evidence type="ECO:0000313" key="2">
    <source>
        <dbReference type="EMBL" id="KRM71948.1"/>
    </source>
</evidence>
<dbReference type="PANTHER" id="PTHR40660">
    <property type="entry name" value="5'-PHOSPHATE OXIDASE PUTATIVE DOMAIN-CONTAINING PROTEIN-RELATED"/>
    <property type="match status" value="1"/>
</dbReference>
<dbReference type="PANTHER" id="PTHR40660:SF1">
    <property type="entry name" value="5'-PHOSPHATE OXIDASE PUTATIVE DOMAIN-CONTAINING PROTEIN-RELATED"/>
    <property type="match status" value="1"/>
</dbReference>
<reference evidence="2 3" key="1">
    <citation type="journal article" date="2015" name="Genome Announc.">
        <title>Expanding the biotechnology potential of lactobacilli through comparative genomics of 213 strains and associated genera.</title>
        <authorList>
            <person name="Sun Z."/>
            <person name="Harris H.M."/>
            <person name="McCann A."/>
            <person name="Guo C."/>
            <person name="Argimon S."/>
            <person name="Zhang W."/>
            <person name="Yang X."/>
            <person name="Jeffery I.B."/>
            <person name="Cooney J.C."/>
            <person name="Kagawa T.F."/>
            <person name="Liu W."/>
            <person name="Song Y."/>
            <person name="Salvetti E."/>
            <person name="Wrobel A."/>
            <person name="Rasinkangas P."/>
            <person name="Parkhill J."/>
            <person name="Rea M.C."/>
            <person name="O'Sullivan O."/>
            <person name="Ritari J."/>
            <person name="Douillard F.P."/>
            <person name="Paul Ross R."/>
            <person name="Yang R."/>
            <person name="Briner A.E."/>
            <person name="Felis G.E."/>
            <person name="de Vos W.M."/>
            <person name="Barrangou R."/>
            <person name="Klaenhammer T.R."/>
            <person name="Caufield P.W."/>
            <person name="Cui Y."/>
            <person name="Zhang H."/>
            <person name="O'Toole P.W."/>
        </authorList>
    </citation>
    <scope>NUCLEOTIDE SEQUENCE [LARGE SCALE GENOMIC DNA]</scope>
    <source>
        <strain evidence="2 3">DSM 23927</strain>
    </source>
</reference>
<dbReference type="Pfam" id="PF01243">
    <property type="entry name" value="PNPOx_N"/>
    <property type="match status" value="1"/>
</dbReference>
<dbReference type="Proteomes" id="UP000051672">
    <property type="component" value="Unassembled WGS sequence"/>
</dbReference>